<dbReference type="EMBL" id="CP000155">
    <property type="protein sequence ID" value="ABC32201.1"/>
    <property type="molecule type" value="Genomic_DNA"/>
</dbReference>
<protein>
    <submittedName>
        <fullName evidence="3">Probable two-component response regulator</fullName>
    </submittedName>
</protein>
<dbReference type="Proteomes" id="UP000000238">
    <property type="component" value="Chromosome"/>
</dbReference>
<evidence type="ECO:0000259" key="2">
    <source>
        <dbReference type="PROSITE" id="PS50110"/>
    </source>
</evidence>
<dbReference type="HOGENOM" id="CLU_1394624_0_0_6"/>
<dbReference type="eggNOG" id="COG4565">
    <property type="taxonomic scope" value="Bacteria"/>
</dbReference>
<dbReference type="PROSITE" id="PS50110">
    <property type="entry name" value="RESPONSE_REGULATORY"/>
    <property type="match status" value="1"/>
</dbReference>
<accession>Q2SAX3</accession>
<dbReference type="InterPro" id="IPR001789">
    <property type="entry name" value="Sig_transdc_resp-reg_receiver"/>
</dbReference>
<evidence type="ECO:0000256" key="1">
    <source>
        <dbReference type="PROSITE-ProRule" id="PRU00169"/>
    </source>
</evidence>
<dbReference type="SUPFAM" id="SSF52172">
    <property type="entry name" value="CheY-like"/>
    <property type="match status" value="1"/>
</dbReference>
<keyword evidence="4" id="KW-1185">Reference proteome</keyword>
<proteinExistence type="predicted"/>
<dbReference type="KEGG" id="hch:HCH_05540"/>
<evidence type="ECO:0000313" key="4">
    <source>
        <dbReference type="Proteomes" id="UP000000238"/>
    </source>
</evidence>
<keyword evidence="1" id="KW-0597">Phosphoprotein</keyword>
<gene>
    <name evidence="3" type="ordered locus">HCH_05540</name>
</gene>
<dbReference type="Gene3D" id="3.40.50.2300">
    <property type="match status" value="1"/>
</dbReference>
<dbReference type="RefSeq" id="WP_011399264.1">
    <property type="nucleotide sequence ID" value="NC_007645.1"/>
</dbReference>
<evidence type="ECO:0000313" key="3">
    <source>
        <dbReference type="EMBL" id="ABC32201.1"/>
    </source>
</evidence>
<feature type="domain" description="Response regulatory" evidence="2">
    <location>
        <begin position="9"/>
        <end position="125"/>
    </location>
</feature>
<dbReference type="AlphaFoldDB" id="Q2SAX3"/>
<dbReference type="SMART" id="SM00448">
    <property type="entry name" value="REC"/>
    <property type="match status" value="1"/>
</dbReference>
<sequence>MTLSVRINRILLAEESPTLCARLRRTLVQMAPHADIHTTASVEQTRREILEWRPVLAVIDFVLEGGNIVPLLGDAELIPAAPFVLGIAPDASRADTVQAMRCGFSYVIDKPFDLGTFEQAVLQTVSSPMSLASSINRIVSPLLYSDDDELDLKKLTAEIETLIFKMAIAITGSKKGLGRLLGISRQLVQYHLKKL</sequence>
<reference evidence="3 4" key="1">
    <citation type="journal article" date="2005" name="Nucleic Acids Res.">
        <title>Genomic blueprint of Hahella chejuensis, a marine microbe producing an algicidal agent.</title>
        <authorList>
            <person name="Jeong H."/>
            <person name="Yim J.H."/>
            <person name="Lee C."/>
            <person name="Choi S.-H."/>
            <person name="Park Y.K."/>
            <person name="Yoon S.H."/>
            <person name="Hur C.-G."/>
            <person name="Kang H.-Y."/>
            <person name="Kim D."/>
            <person name="Lee H.H."/>
            <person name="Park K.H."/>
            <person name="Park S.-H."/>
            <person name="Park H.-S."/>
            <person name="Lee H.K."/>
            <person name="Oh T.K."/>
            <person name="Kim J.F."/>
        </authorList>
    </citation>
    <scope>NUCLEOTIDE SEQUENCE [LARGE SCALE GENOMIC DNA]</scope>
    <source>
        <strain evidence="3 4">KCTC 2396</strain>
    </source>
</reference>
<organism evidence="3 4">
    <name type="scientific">Hahella chejuensis (strain KCTC 2396)</name>
    <dbReference type="NCBI Taxonomy" id="349521"/>
    <lineage>
        <taxon>Bacteria</taxon>
        <taxon>Pseudomonadati</taxon>
        <taxon>Pseudomonadota</taxon>
        <taxon>Gammaproteobacteria</taxon>
        <taxon>Oceanospirillales</taxon>
        <taxon>Hahellaceae</taxon>
        <taxon>Hahella</taxon>
    </lineage>
</organism>
<dbReference type="STRING" id="349521.HCH_05540"/>
<dbReference type="InterPro" id="IPR011006">
    <property type="entry name" value="CheY-like_superfamily"/>
</dbReference>
<dbReference type="GO" id="GO:0000160">
    <property type="term" value="P:phosphorelay signal transduction system"/>
    <property type="evidence" value="ECO:0007669"/>
    <property type="project" value="InterPro"/>
</dbReference>
<name>Q2SAX3_HAHCH</name>
<dbReference type="OrthoDB" id="9793299at2"/>
<feature type="modified residue" description="4-aspartylphosphate" evidence="1">
    <location>
        <position position="60"/>
    </location>
</feature>